<proteinExistence type="predicted"/>
<protein>
    <submittedName>
        <fullName evidence="2">Uncharacterized protein</fullName>
    </submittedName>
</protein>
<name>A0A919XSR7_9BACL</name>
<dbReference type="AlphaFoldDB" id="A0A919XSR7"/>
<evidence type="ECO:0000313" key="2">
    <source>
        <dbReference type="EMBL" id="GIO35765.1"/>
    </source>
</evidence>
<accession>A0A919XSR7</accession>
<dbReference type="RefSeq" id="WP_212938167.1">
    <property type="nucleotide sequence ID" value="NZ_BORR01000002.1"/>
</dbReference>
<sequence>MSVMNKIERMENSDVSKSKMEDIGQNVSSISIGDGSVVANMKKRGRKPGKKKELVFSYIPSDTQYSPQQIEEYRIKEEQLIRYIIENLLYNEAPSK</sequence>
<evidence type="ECO:0000256" key="1">
    <source>
        <dbReference type="SAM" id="MobiDB-lite"/>
    </source>
</evidence>
<comment type="caution">
    <text evidence="2">The sequence shown here is derived from an EMBL/GenBank/DDBJ whole genome shotgun (WGS) entry which is preliminary data.</text>
</comment>
<keyword evidence="3" id="KW-1185">Reference proteome</keyword>
<dbReference type="EMBL" id="BORR01000002">
    <property type="protein sequence ID" value="GIO35765.1"/>
    <property type="molecule type" value="Genomic_DNA"/>
</dbReference>
<reference evidence="2 3" key="1">
    <citation type="submission" date="2021-03" db="EMBL/GenBank/DDBJ databases">
        <title>Antimicrobial resistance genes in bacteria isolated from Japanese honey, and their potential for conferring macrolide and lincosamide resistance in the American foulbrood pathogen Paenibacillus larvae.</title>
        <authorList>
            <person name="Okamoto M."/>
            <person name="Kumagai M."/>
            <person name="Kanamori H."/>
            <person name="Takamatsu D."/>
        </authorList>
    </citation>
    <scope>NUCLEOTIDE SEQUENCE [LARGE SCALE GENOMIC DNA]</scope>
    <source>
        <strain evidence="2 3">J41TS12</strain>
    </source>
</reference>
<evidence type="ECO:0000313" key="3">
    <source>
        <dbReference type="Proteomes" id="UP000681162"/>
    </source>
</evidence>
<dbReference type="Proteomes" id="UP000681162">
    <property type="component" value="Unassembled WGS sequence"/>
</dbReference>
<organism evidence="2 3">
    <name type="scientific">Paenibacillus antibioticophila</name>
    <dbReference type="NCBI Taxonomy" id="1274374"/>
    <lineage>
        <taxon>Bacteria</taxon>
        <taxon>Bacillati</taxon>
        <taxon>Bacillota</taxon>
        <taxon>Bacilli</taxon>
        <taxon>Bacillales</taxon>
        <taxon>Paenibacillaceae</taxon>
        <taxon>Paenibacillus</taxon>
    </lineage>
</organism>
<feature type="region of interest" description="Disordered" evidence="1">
    <location>
        <begin position="1"/>
        <end position="22"/>
    </location>
</feature>
<gene>
    <name evidence="2" type="ORF">J41TS12_06260</name>
</gene>